<dbReference type="AlphaFoldDB" id="A0A7R8VS26"/>
<keyword evidence="3 4" id="KW-0418">Kinase</keyword>
<dbReference type="Pfam" id="PF03770">
    <property type="entry name" value="IPK"/>
    <property type="match status" value="1"/>
</dbReference>
<sequence>MHKFEVMQRHPVIRRRAQDFLLIGASCPAEVQLFSTSSAPPEMLGTGEPIKYQNQPSQISAHALYSQKQTALLAAVERFEIQSTLDFTTPGIASLSKYKKRHHLINGSQYHLTLSTPSHKQDNVSPRATAATSRARLAFAIPRRISEPDHPEEGMVFLVAGWGMGDNATEQRNAHVTPSLLTLQHNNTGSADGEVGGHTRMLLLNQSTICKPLNVRELDFYQNIPRDIQNFVPMFKGVMQGSNAAGTMKLDKRYSPSFRDDASRTKVAAAKRKRDDVLRMKVHCNGSVSDLTKTIPTIDNSNKQHIFQFLLNFPVDFLMLENITSSYIKPCILDLKMGTRQHGDDASAEKKSKQMAKCAASTSASLGVRLCGMQVYQADSDHYIKRDKYWGRELNEEGFKGALYRFFHNGFQLRNQVIRRVISRLDELRRVIERQSSYRFYSCSLLIVYEGYQWDIRPSLDNSFSHDLEDSTSDEGTTHESGAYYDADTSNSSSHEDTSQDCYPHGFEAATASRFCPISEETMFLDPPTPSGTLVTSSPMSVDSWTNYSDCSCSQLTESSEDASSDFELPGGVKRVRQLSHGEDDGYSEFPSPLSLNSSSKRARGKDTSHYSLGAYKKCVENSSAKWELSRRAPRQNDGCGPVDIRIIDFAHTTFGSSKAGCSNNTIHHGPDCGFLTGLDSLKRLFLEILAEG</sequence>
<accession>A0A7R8VS26</accession>
<feature type="region of interest" description="Disordered" evidence="5">
    <location>
        <begin position="466"/>
        <end position="502"/>
    </location>
</feature>
<evidence type="ECO:0000256" key="2">
    <source>
        <dbReference type="ARBA" id="ARBA00022679"/>
    </source>
</evidence>
<dbReference type="InterPro" id="IPR038286">
    <property type="entry name" value="IPK_sf"/>
</dbReference>
<evidence type="ECO:0000256" key="4">
    <source>
        <dbReference type="RuleBase" id="RU363090"/>
    </source>
</evidence>
<dbReference type="Gene3D" id="3.30.470.160">
    <property type="entry name" value="Inositol polyphosphate kinase"/>
    <property type="match status" value="2"/>
</dbReference>
<dbReference type="PANTHER" id="PTHR12400">
    <property type="entry name" value="INOSITOL POLYPHOSPHATE KINASE"/>
    <property type="match status" value="1"/>
</dbReference>
<dbReference type="GO" id="GO:0005737">
    <property type="term" value="C:cytoplasm"/>
    <property type="evidence" value="ECO:0007669"/>
    <property type="project" value="TreeGrafter"/>
</dbReference>
<dbReference type="SUPFAM" id="SSF56104">
    <property type="entry name" value="SAICAR synthase-like"/>
    <property type="match status" value="1"/>
</dbReference>
<evidence type="ECO:0000256" key="5">
    <source>
        <dbReference type="SAM" id="MobiDB-lite"/>
    </source>
</evidence>
<evidence type="ECO:0000256" key="1">
    <source>
        <dbReference type="ARBA" id="ARBA00007374"/>
    </source>
</evidence>
<dbReference type="GO" id="GO:0000828">
    <property type="term" value="F:inositol hexakisphosphate kinase activity"/>
    <property type="evidence" value="ECO:0007669"/>
    <property type="project" value="TreeGrafter"/>
</dbReference>
<dbReference type="GO" id="GO:0032958">
    <property type="term" value="P:inositol phosphate biosynthetic process"/>
    <property type="evidence" value="ECO:0007669"/>
    <property type="project" value="InterPro"/>
</dbReference>
<proteinExistence type="inferred from homology"/>
<evidence type="ECO:0000256" key="3">
    <source>
        <dbReference type="ARBA" id="ARBA00022777"/>
    </source>
</evidence>
<evidence type="ECO:0000313" key="6">
    <source>
        <dbReference type="EMBL" id="CAD7203669.1"/>
    </source>
</evidence>
<feature type="region of interest" description="Disordered" evidence="5">
    <location>
        <begin position="582"/>
        <end position="606"/>
    </location>
</feature>
<reference evidence="6" key="1">
    <citation type="submission" date="2020-11" db="EMBL/GenBank/DDBJ databases">
        <authorList>
            <person name="Tran Van P."/>
        </authorList>
    </citation>
    <scope>NUCLEOTIDE SEQUENCE</scope>
</reference>
<dbReference type="InterPro" id="IPR005522">
    <property type="entry name" value="IPK"/>
</dbReference>
<name>A0A7R8VS26_TIMDO</name>
<dbReference type="GO" id="GO:0005634">
    <property type="term" value="C:nucleus"/>
    <property type="evidence" value="ECO:0007669"/>
    <property type="project" value="TreeGrafter"/>
</dbReference>
<dbReference type="PANTHER" id="PTHR12400:SF21">
    <property type="entry name" value="KINASE"/>
    <property type="match status" value="1"/>
</dbReference>
<keyword evidence="2 4" id="KW-0808">Transferase</keyword>
<dbReference type="GO" id="GO:0046854">
    <property type="term" value="P:phosphatidylinositol phosphate biosynthetic process"/>
    <property type="evidence" value="ECO:0007669"/>
    <property type="project" value="TreeGrafter"/>
</dbReference>
<protein>
    <recommendedName>
        <fullName evidence="4">Kinase</fullName>
        <ecNumber evidence="4">2.7.-.-</ecNumber>
    </recommendedName>
</protein>
<gene>
    <name evidence="6" type="ORF">TDIB3V08_LOCUS9835</name>
</gene>
<dbReference type="EMBL" id="OA570958">
    <property type="protein sequence ID" value="CAD7203669.1"/>
    <property type="molecule type" value="Genomic_DNA"/>
</dbReference>
<organism evidence="6">
    <name type="scientific">Timema douglasi</name>
    <name type="common">Walking stick</name>
    <dbReference type="NCBI Taxonomy" id="61478"/>
    <lineage>
        <taxon>Eukaryota</taxon>
        <taxon>Metazoa</taxon>
        <taxon>Ecdysozoa</taxon>
        <taxon>Arthropoda</taxon>
        <taxon>Hexapoda</taxon>
        <taxon>Insecta</taxon>
        <taxon>Pterygota</taxon>
        <taxon>Neoptera</taxon>
        <taxon>Polyneoptera</taxon>
        <taxon>Phasmatodea</taxon>
        <taxon>Timematodea</taxon>
        <taxon>Timematoidea</taxon>
        <taxon>Timematidae</taxon>
        <taxon>Timema</taxon>
    </lineage>
</organism>
<comment type="similarity">
    <text evidence="1 4">Belongs to the inositol phosphokinase (IPK) family.</text>
</comment>
<dbReference type="EC" id="2.7.-.-" evidence="4"/>